<keyword evidence="1" id="KW-0732">Signal</keyword>
<keyword evidence="5" id="KW-1185">Reference proteome</keyword>
<dbReference type="SMART" id="SM00560">
    <property type="entry name" value="LamGL"/>
    <property type="match status" value="1"/>
</dbReference>
<name>A0A6C2U2M1_PONDE</name>
<evidence type="ECO:0000259" key="3">
    <source>
        <dbReference type="SMART" id="SM00560"/>
    </source>
</evidence>
<dbReference type="Pfam" id="PF13385">
    <property type="entry name" value="Laminin_G_3"/>
    <property type="match status" value="1"/>
</dbReference>
<evidence type="ECO:0000313" key="4">
    <source>
        <dbReference type="EMBL" id="VGO14039.1"/>
    </source>
</evidence>
<dbReference type="InterPro" id="IPR018247">
    <property type="entry name" value="EF_Hand_1_Ca_BS"/>
</dbReference>
<dbReference type="Proteomes" id="UP000366872">
    <property type="component" value="Unassembled WGS sequence"/>
</dbReference>
<dbReference type="SUPFAM" id="SSF49899">
    <property type="entry name" value="Concanavalin A-like lectins/glucanases"/>
    <property type="match status" value="1"/>
</dbReference>
<dbReference type="PROSITE" id="PS00018">
    <property type="entry name" value="EF_HAND_1"/>
    <property type="match status" value="1"/>
</dbReference>
<proteinExistence type="predicted"/>
<dbReference type="AlphaFoldDB" id="A0A6C2U2M1"/>
<dbReference type="EMBL" id="CAAHFG010000001">
    <property type="protein sequence ID" value="VGO14039.1"/>
    <property type="molecule type" value="Genomic_DNA"/>
</dbReference>
<evidence type="ECO:0000256" key="1">
    <source>
        <dbReference type="ARBA" id="ARBA00022729"/>
    </source>
</evidence>
<accession>A0A6C2U2M1</accession>
<evidence type="ECO:0000256" key="2">
    <source>
        <dbReference type="ARBA" id="ARBA00023157"/>
    </source>
</evidence>
<dbReference type="RefSeq" id="WP_136079564.1">
    <property type="nucleotide sequence ID" value="NZ_CAAHFG010000001.1"/>
</dbReference>
<protein>
    <recommendedName>
        <fullName evidence="3">LamG-like jellyroll fold domain-containing protein</fullName>
    </recommendedName>
</protein>
<evidence type="ECO:0000313" key="5">
    <source>
        <dbReference type="Proteomes" id="UP000366872"/>
    </source>
</evidence>
<organism evidence="4 5">
    <name type="scientific">Pontiella desulfatans</name>
    <dbReference type="NCBI Taxonomy" id="2750659"/>
    <lineage>
        <taxon>Bacteria</taxon>
        <taxon>Pseudomonadati</taxon>
        <taxon>Kiritimatiellota</taxon>
        <taxon>Kiritimatiellia</taxon>
        <taxon>Kiritimatiellales</taxon>
        <taxon>Pontiellaceae</taxon>
        <taxon>Pontiella</taxon>
    </lineage>
</organism>
<sequence>MKRWLYSIGLSVVSGMAAQGALVAEWNFDDETLNETLSGVTRRLSHRSGTTANTPAAYTNDTPTGSGFALDLSTDLDHCLVVTGNDGTGWAEPSNMTYAAWVKIDAWDAADNQWNTVFSKQTPSTGFRLTRIATQAGTGTDFIPAAGNIARDGAPVVDLTDGQWHHVAFTYDSSTSNLVYYIDGFAEASNPGAVYTPATTTHLTLGAWNTAGIRGANGLYDNIQIYDTALSAVEIAELVNPPDEGGEEVLFFDDFDAANGTSLYDPAGRATGTVAHLVKYGWVTDTNDVVVDGVLNWDANGDKDVLNEQPVANGQQLFRFASSTNSGHFSWFPYVGGKVWDLEYDILTGNSQPLNLGLSDITRNGTLKTYDDANYDFGVGNFGVGLRYDTDDDAGADSNHVANVFPDRATVYNIRVRFNEPLGKATIFVNGLEVAEAAGLDFEADNRYLTFGEGTKYAGFIDNLKISIPEITIEVEPFDAIPTVDLIANGGFTQITNETPSGTGGFNVIGSFGDFSAYWGRTAEVIGWSPYYDDPNNLRTRIGNVHSNDFGADILDGTFYLDTLIDADSSWVTLNSSMDYRNGLVQTDVLSGATINPAATYQFLVDAWQSNPGTDQSQATFTAALTTDFTNTASAVAGSLFSTTATNLPSAAGTLQTNVISGVDLLAAQGGGSVDVVFEQINTEAIVDYPNGTPNPMDPDQVSQVRIGEISLSVIVPEGDLNKDGILSPADVDLANTYLTGDGGDDAATRQQDLADIGIVGEDALIYLNLTEFDFDGNGYYDAADVAVLQSLLGDEDIVITGISSDAQGNIVVEASGLYAGKVYYLMRDASLTVAPVFDDVADSVLAGSGSATLTDTNAPSGSAFYRVTD</sequence>
<dbReference type="Gene3D" id="2.60.120.200">
    <property type="match status" value="1"/>
</dbReference>
<gene>
    <name evidence="4" type="ORF">PDESU_02596</name>
</gene>
<reference evidence="4 5" key="1">
    <citation type="submission" date="2019-04" db="EMBL/GenBank/DDBJ databases">
        <authorList>
            <person name="Van Vliet M D."/>
        </authorList>
    </citation>
    <scope>NUCLEOTIDE SEQUENCE [LARGE SCALE GENOMIC DNA]</scope>
    <source>
        <strain evidence="4 5">F1</strain>
    </source>
</reference>
<feature type="domain" description="LamG-like jellyroll fold" evidence="3">
    <location>
        <begin position="94"/>
        <end position="233"/>
    </location>
</feature>
<dbReference type="InterPro" id="IPR006558">
    <property type="entry name" value="LamG-like"/>
</dbReference>
<keyword evidence="2" id="KW-1015">Disulfide bond</keyword>
<dbReference type="InterPro" id="IPR013320">
    <property type="entry name" value="ConA-like_dom_sf"/>
</dbReference>